<evidence type="ECO:0000313" key="4">
    <source>
        <dbReference type="Proteomes" id="UP000789901"/>
    </source>
</evidence>
<dbReference type="InterPro" id="IPR010285">
    <property type="entry name" value="DNA_helicase_pif1-like_DEAD"/>
</dbReference>
<keyword evidence="1" id="KW-0227">DNA damage</keyword>
<gene>
    <name evidence="3" type="ORF">GMARGA_LOCUS16453</name>
</gene>
<evidence type="ECO:0000256" key="1">
    <source>
        <dbReference type="RuleBase" id="RU363044"/>
    </source>
</evidence>
<dbReference type="EMBL" id="CAJVQB010011940">
    <property type="protein sequence ID" value="CAG8751601.1"/>
    <property type="molecule type" value="Genomic_DNA"/>
</dbReference>
<keyword evidence="1" id="KW-0547">Nucleotide-binding</keyword>
<dbReference type="PANTHER" id="PTHR10492:SF94">
    <property type="entry name" value="ATP-DEPENDENT DNA HELICASE"/>
    <property type="match status" value="1"/>
</dbReference>
<dbReference type="InterPro" id="IPR027417">
    <property type="entry name" value="P-loop_NTPase"/>
</dbReference>
<evidence type="ECO:0000259" key="2">
    <source>
        <dbReference type="Pfam" id="PF05970"/>
    </source>
</evidence>
<evidence type="ECO:0000313" key="3">
    <source>
        <dbReference type="EMBL" id="CAG8751601.1"/>
    </source>
</evidence>
<comment type="cofactor">
    <cofactor evidence="1">
        <name>Mg(2+)</name>
        <dbReference type="ChEBI" id="CHEBI:18420"/>
    </cofactor>
</comment>
<keyword evidence="4" id="KW-1185">Reference proteome</keyword>
<keyword evidence="1" id="KW-0233">DNA recombination</keyword>
<comment type="caution">
    <text evidence="3">The sequence shown here is derived from an EMBL/GenBank/DDBJ whole genome shotgun (WGS) entry which is preliminary data.</text>
</comment>
<keyword evidence="1" id="KW-0378">Hydrolase</keyword>
<reference evidence="3 4" key="1">
    <citation type="submission" date="2021-06" db="EMBL/GenBank/DDBJ databases">
        <authorList>
            <person name="Kallberg Y."/>
            <person name="Tangrot J."/>
            <person name="Rosling A."/>
        </authorList>
    </citation>
    <scope>NUCLEOTIDE SEQUENCE [LARGE SCALE GENOMIC DNA]</scope>
    <source>
        <strain evidence="3 4">120-4 pot B 10/14</strain>
    </source>
</reference>
<organism evidence="3 4">
    <name type="scientific">Gigaspora margarita</name>
    <dbReference type="NCBI Taxonomy" id="4874"/>
    <lineage>
        <taxon>Eukaryota</taxon>
        <taxon>Fungi</taxon>
        <taxon>Fungi incertae sedis</taxon>
        <taxon>Mucoromycota</taxon>
        <taxon>Glomeromycotina</taxon>
        <taxon>Glomeromycetes</taxon>
        <taxon>Diversisporales</taxon>
        <taxon>Gigasporaceae</taxon>
        <taxon>Gigaspora</taxon>
    </lineage>
</organism>
<comment type="similarity">
    <text evidence="1">Belongs to the helicase family.</text>
</comment>
<dbReference type="Pfam" id="PF05970">
    <property type="entry name" value="PIF1"/>
    <property type="match status" value="1"/>
</dbReference>
<keyword evidence="1" id="KW-0234">DNA repair</keyword>
<keyword evidence="1" id="KW-0347">Helicase</keyword>
<dbReference type="Gene3D" id="3.40.50.300">
    <property type="entry name" value="P-loop containing nucleotide triphosphate hydrolases"/>
    <property type="match status" value="1"/>
</dbReference>
<accession>A0ABN7VBJ8</accession>
<feature type="domain" description="DNA helicase Pif1-like DEAD-box helicase" evidence="2">
    <location>
        <begin position="24"/>
        <end position="221"/>
    </location>
</feature>
<dbReference type="PANTHER" id="PTHR10492">
    <property type="match status" value="1"/>
</dbReference>
<keyword evidence="1" id="KW-0067">ATP-binding</keyword>
<sequence>MLMEIYGKVSAYCRGLLDSNRYFYDCVINDNGFGIFFIDEPDGYSKIYLYNCLLAYIRSKGFIALTTASSDIASLLMPGGRTAHFQFKILLITDENTLCNFTKQKHLAQLLHLTKLIIWNKISIINRQAIETLNQSLKDIMKNNLLFGCKIFVFGGNFQQVLLVIPQETCAQIVNTSFKKSYLWSIIEIFYLYKNMRVENNDSSDNFVNLLLKIGNRTEQTINEDMIKIPDQIVVP</sequence>
<protein>
    <recommendedName>
        <fullName evidence="1">ATP-dependent DNA helicase</fullName>
        <ecNumber evidence="1">5.6.2.3</ecNumber>
    </recommendedName>
</protein>
<name>A0ABN7VBJ8_GIGMA</name>
<proteinExistence type="inferred from homology"/>
<dbReference type="EC" id="5.6.2.3" evidence="1"/>
<comment type="catalytic activity">
    <reaction evidence="1">
        <text>ATP + H2O = ADP + phosphate + H(+)</text>
        <dbReference type="Rhea" id="RHEA:13065"/>
        <dbReference type="ChEBI" id="CHEBI:15377"/>
        <dbReference type="ChEBI" id="CHEBI:15378"/>
        <dbReference type="ChEBI" id="CHEBI:30616"/>
        <dbReference type="ChEBI" id="CHEBI:43474"/>
        <dbReference type="ChEBI" id="CHEBI:456216"/>
        <dbReference type="EC" id="5.6.2.3"/>
    </reaction>
</comment>
<dbReference type="Proteomes" id="UP000789901">
    <property type="component" value="Unassembled WGS sequence"/>
</dbReference>